<feature type="domain" description="Kazal-like" evidence="1">
    <location>
        <begin position="41"/>
        <end position="93"/>
    </location>
</feature>
<reference evidence="2" key="1">
    <citation type="submission" date="2020-11" db="EMBL/GenBank/DDBJ databases">
        <authorList>
            <person name="Tran Van P."/>
        </authorList>
    </citation>
    <scope>NUCLEOTIDE SEQUENCE</scope>
</reference>
<evidence type="ECO:0000259" key="1">
    <source>
        <dbReference type="PROSITE" id="PS51465"/>
    </source>
</evidence>
<protein>
    <recommendedName>
        <fullName evidence="1">Kazal-like domain-containing protein</fullName>
    </recommendedName>
</protein>
<name>A0A7R9G1F4_TIMSH</name>
<organism evidence="2">
    <name type="scientific">Timema shepardi</name>
    <name type="common">Walking stick</name>
    <dbReference type="NCBI Taxonomy" id="629360"/>
    <lineage>
        <taxon>Eukaryota</taxon>
        <taxon>Metazoa</taxon>
        <taxon>Ecdysozoa</taxon>
        <taxon>Arthropoda</taxon>
        <taxon>Hexapoda</taxon>
        <taxon>Insecta</taxon>
        <taxon>Pterygota</taxon>
        <taxon>Neoptera</taxon>
        <taxon>Polyneoptera</taxon>
        <taxon>Phasmatodea</taxon>
        <taxon>Timematodea</taxon>
        <taxon>Timematoidea</taxon>
        <taxon>Timematidae</taxon>
        <taxon>Timema</taxon>
    </lineage>
</organism>
<dbReference type="SUPFAM" id="SSF100895">
    <property type="entry name" value="Kazal-type serine protease inhibitors"/>
    <property type="match status" value="2"/>
</dbReference>
<dbReference type="PROSITE" id="PS51465">
    <property type="entry name" value="KAZAL_2"/>
    <property type="match status" value="2"/>
</dbReference>
<proteinExistence type="predicted"/>
<evidence type="ECO:0000313" key="2">
    <source>
        <dbReference type="EMBL" id="CAD7263440.1"/>
    </source>
</evidence>
<dbReference type="InterPro" id="IPR002350">
    <property type="entry name" value="Kazal_dom"/>
</dbReference>
<dbReference type="AlphaFoldDB" id="A0A7R9G1F4"/>
<gene>
    <name evidence="2" type="ORF">TSIB3V08_LOCUS7518</name>
</gene>
<dbReference type="Gene3D" id="3.30.60.30">
    <property type="match status" value="2"/>
</dbReference>
<accession>A0A7R9G1F4</accession>
<sequence>MSKEIVDVHLDLKVLYEGECCREKTCKKDCPKDYKPESCCREKTCKKDCPKDYKPVCAGDGINPPETFCNQCEMEEQNCIREKDLKVLYEGECCREKTCKKDCPKDYKPESAVGKRPARRTVQKTTSLSVFVCEIDLKVLYEGECCREKTCKKDCPKDYKPVCVCMRVLSGKDLQEGLSKRLQACLCLYVYLDLKVLYEGECCREKTCKKHCPKDYKPVCVCMRVLSGKDLQEGLSKRLQACLCLYVYLDLKVLYEGECCREKTCKKDCPKDYKLVLYEGECCREKTCKKDCPKDYKPVCAGDGINPPETFCNQCELEEQSCIKEKGYSGIRRRVTSLTCSKTTTFPTSKA</sequence>
<dbReference type="Pfam" id="PF07648">
    <property type="entry name" value="Kazal_2"/>
    <property type="match status" value="2"/>
</dbReference>
<dbReference type="EMBL" id="OC003555">
    <property type="protein sequence ID" value="CAD7263440.1"/>
    <property type="molecule type" value="Genomic_DNA"/>
</dbReference>
<feature type="domain" description="Kazal-like" evidence="1">
    <location>
        <begin position="284"/>
        <end position="339"/>
    </location>
</feature>
<dbReference type="SMART" id="SM00280">
    <property type="entry name" value="KAZAL"/>
    <property type="match status" value="2"/>
</dbReference>
<dbReference type="CDD" id="cd00104">
    <property type="entry name" value="KAZAL_FS"/>
    <property type="match status" value="1"/>
</dbReference>
<dbReference type="InterPro" id="IPR036058">
    <property type="entry name" value="Kazal_dom_sf"/>
</dbReference>